<dbReference type="PANTHER" id="PTHR11102">
    <property type="entry name" value="SEL-1-LIKE PROTEIN"/>
    <property type="match status" value="1"/>
</dbReference>
<dbReference type="InterPro" id="IPR029030">
    <property type="entry name" value="Caspase-like_dom_sf"/>
</dbReference>
<feature type="domain" description="Peptidase C14 caspase" evidence="6">
    <location>
        <begin position="1058"/>
        <end position="1268"/>
    </location>
</feature>
<dbReference type="InterPro" id="IPR015943">
    <property type="entry name" value="WD40/YVTN_repeat-like_dom_sf"/>
</dbReference>
<evidence type="ECO:0000259" key="6">
    <source>
        <dbReference type="Pfam" id="PF00656"/>
    </source>
</evidence>
<dbReference type="InterPro" id="IPR011990">
    <property type="entry name" value="TPR-like_helical_dom_sf"/>
</dbReference>
<feature type="repeat" description="TPR" evidence="5">
    <location>
        <begin position="183"/>
        <end position="216"/>
    </location>
</feature>
<dbReference type="KEGG" id="acib:ACBT_0150"/>
<proteinExistence type="predicted"/>
<evidence type="ECO:0000256" key="4">
    <source>
        <dbReference type="ARBA" id="ARBA00023251"/>
    </source>
</evidence>
<sequence>MKKIFILILLTIHLLGNTIEFAKDLFDNKQQYKEAIDIFQKFPDDAEAQYYIGKANFYGMGVEKDLKKAFEYAKKSADKNNSSGLNLLGLIYANGNDEMKAFDYFKKSVDLENTKGMLNLSTYYIRRENFEEAKRWLNNAHDLGDLNATLELAFFLSSTEIKNYKEAIIYYDIYMKSGYKMTSNIYYRMASAYENIGDYEKAYEFYVKSVEFGDKDGILSIIYSEGIRNILSDEEYLDWLKKGVELKLELAYQPLYMYYQEKKDFKNLKLFLEKAYYENKNFEMGCNLSSYYLNLMNLRTEKPDYEKAFKIANQIVENNPKANNLGSCYRTLSYMYEKGDYLSKDLNKAIEIRKKSSDISYEFDKKEDLKHINEKEEELKYRLKLFEKLDIKDEKVFPIINNFTKKEQVIAALETKKYFFFSVNDKSIKMYDKNNLSLLKEFRPWISSGLEGNPLQIVFDENKNILYFSTLNSTNDMSKNDLIHGIDIQSGKIIKTLKNIIAFKNIYLSISDDGKFIVAINNNNLINIINTENNEIQHYNLGDPIILLAANIIKEKDDYVVNVVSTDKKLYKFSINLSRNILIEDFNFQTNFRSFNGTHAEKIFENKNNINIENAKINSKDNLELKINNKFKEFDFKNLIFNEQDKSITSDDKSTSSLSINQKYDGKVIEFVNMKTKNKKEYFLVGDTKLLNSYPIKDKYILLITSDITFMPILNDKGEIIANLQGFSAFPKDIDIKNNKLVYTGLDNIIHIFNLDILSKLKYVKNEFDKEVLEGFSKQFGDDKDTIIENFLNFGEEDLENLRNTYNLSFTPTQDQIKNFFQLFMHKKEIIYPQLSLYIQNENDWIIYTPEGLFTYGGNGKDLLKYHQNQGLYKEAKIIENDRLFEKFYRPDLIKKILAGEKVEIPMDVKSVILNIMPPELKILINKMINAKDIELTYQVCDAGNGIADAKLIINGQSINPPQSRGFSIEQIDNQNDKCKIYKSVHTLYPGKSTIEFKAYDKDMNIANVSDKLEVTADYKIIEKSKNMSIDDIKKLETENNNIVLEKSNLYFLSLAVAEYEDKNYNLKYTVNDVESVKEKFVKNSKNTFENIFTYKLQDNEVTKDNIDKIFDEISKKLKINDTFVLYIAGHGTIQDGKYQFIPYKIDEKISIDNIKQNLAKIANYTNKSLVMLDTCYSGAVIENISDNATTNRLSHDNNSINYIVASSSEQVALEGYNNHGVFTYSVLDAFDKNQTLKVNVLSEHVTELVPKITQEKFHFEQRPQVKLNQNFILSDDK</sequence>
<comment type="catalytic activity">
    <reaction evidence="1">
        <text>a beta-lactam + H2O = a substituted beta-amino acid</text>
        <dbReference type="Rhea" id="RHEA:20401"/>
        <dbReference type="ChEBI" id="CHEBI:15377"/>
        <dbReference type="ChEBI" id="CHEBI:35627"/>
        <dbReference type="ChEBI" id="CHEBI:140347"/>
        <dbReference type="EC" id="3.5.2.6"/>
    </reaction>
</comment>
<dbReference type="InterPro" id="IPR006597">
    <property type="entry name" value="Sel1-like"/>
</dbReference>
<dbReference type="SUPFAM" id="SSF81901">
    <property type="entry name" value="HCP-like"/>
    <property type="match status" value="2"/>
</dbReference>
<evidence type="ECO:0000256" key="5">
    <source>
        <dbReference type="PROSITE-ProRule" id="PRU00339"/>
    </source>
</evidence>
<dbReference type="GO" id="GO:0006508">
    <property type="term" value="P:proteolysis"/>
    <property type="evidence" value="ECO:0007669"/>
    <property type="project" value="InterPro"/>
</dbReference>
<dbReference type="Pfam" id="PF00656">
    <property type="entry name" value="Peptidase_C14"/>
    <property type="match status" value="1"/>
</dbReference>
<dbReference type="PANTHER" id="PTHR11102:SF160">
    <property type="entry name" value="ERAD-ASSOCIATED E3 UBIQUITIN-PROTEIN LIGASE COMPONENT HRD3"/>
    <property type="match status" value="1"/>
</dbReference>
<dbReference type="RefSeq" id="WP_176325325.1">
    <property type="nucleotide sequence ID" value="NZ_CP054051.1"/>
</dbReference>
<dbReference type="Gene3D" id="1.25.40.10">
    <property type="entry name" value="Tetratricopeptide repeat domain"/>
    <property type="match status" value="1"/>
</dbReference>
<accession>A0A7L5JLP0</accession>
<evidence type="ECO:0000256" key="1">
    <source>
        <dbReference type="ARBA" id="ARBA00001526"/>
    </source>
</evidence>
<dbReference type="Pfam" id="PF08238">
    <property type="entry name" value="Sel1"/>
    <property type="match status" value="3"/>
</dbReference>
<dbReference type="GO" id="GO:0004197">
    <property type="term" value="F:cysteine-type endopeptidase activity"/>
    <property type="evidence" value="ECO:0007669"/>
    <property type="project" value="InterPro"/>
</dbReference>
<dbReference type="AlphaFoldDB" id="A0A7L5JLP0"/>
<dbReference type="Proteomes" id="UP000509513">
    <property type="component" value="Chromosome"/>
</dbReference>
<dbReference type="InterPro" id="IPR050767">
    <property type="entry name" value="Sel1_AlgK"/>
</dbReference>
<dbReference type="SUPFAM" id="SSF52129">
    <property type="entry name" value="Caspase-like"/>
    <property type="match status" value="1"/>
</dbReference>
<dbReference type="GO" id="GO:0008800">
    <property type="term" value="F:beta-lactamase activity"/>
    <property type="evidence" value="ECO:0007669"/>
    <property type="project" value="UniProtKB-EC"/>
</dbReference>
<dbReference type="InterPro" id="IPR011600">
    <property type="entry name" value="Pept_C14_caspase"/>
</dbReference>
<dbReference type="InterPro" id="IPR019734">
    <property type="entry name" value="TPR_rpt"/>
</dbReference>
<dbReference type="EMBL" id="CP054051">
    <property type="protein sequence ID" value="QKJ26135.1"/>
    <property type="molecule type" value="Genomic_DNA"/>
</dbReference>
<dbReference type="Gene3D" id="2.130.10.10">
    <property type="entry name" value="YVTN repeat-like/Quinoprotein amine dehydrogenase"/>
    <property type="match status" value="1"/>
</dbReference>
<dbReference type="SMART" id="SM00028">
    <property type="entry name" value="TPR"/>
    <property type="match status" value="2"/>
</dbReference>
<dbReference type="SMART" id="SM00671">
    <property type="entry name" value="SEL1"/>
    <property type="match status" value="5"/>
</dbReference>
<dbReference type="SUPFAM" id="SSF69322">
    <property type="entry name" value="Tricorn protease domain 2"/>
    <property type="match status" value="1"/>
</dbReference>
<reference evidence="7 8" key="1">
    <citation type="submission" date="2020-05" db="EMBL/GenBank/DDBJ databases">
        <title>Complete genome sequencing of Campylobacter and Arcobacter type strains.</title>
        <authorList>
            <person name="Miller W.G."/>
            <person name="Yee E."/>
        </authorList>
    </citation>
    <scope>NUCLEOTIDE SEQUENCE [LARGE SCALE GENOMIC DNA]</scope>
    <source>
        <strain evidence="7 8">LMG 21996</strain>
    </source>
</reference>
<evidence type="ECO:0000313" key="7">
    <source>
        <dbReference type="EMBL" id="QKJ26135.1"/>
    </source>
</evidence>
<dbReference type="Gene3D" id="3.40.50.1460">
    <property type="match status" value="1"/>
</dbReference>
<evidence type="ECO:0000256" key="3">
    <source>
        <dbReference type="ARBA" id="ARBA00023157"/>
    </source>
</evidence>
<protein>
    <recommendedName>
        <fullName evidence="2">beta-lactamase</fullName>
        <ecNumber evidence="2">3.5.2.6</ecNumber>
    </recommendedName>
</protein>
<name>A0A7L5JLP0_9BACT</name>
<keyword evidence="3" id="KW-1015">Disulfide bond</keyword>
<organism evidence="7 8">
    <name type="scientific">Aliarcobacter cibarius</name>
    <dbReference type="NCBI Taxonomy" id="255507"/>
    <lineage>
        <taxon>Bacteria</taxon>
        <taxon>Pseudomonadati</taxon>
        <taxon>Campylobacterota</taxon>
        <taxon>Epsilonproteobacteria</taxon>
        <taxon>Campylobacterales</taxon>
        <taxon>Arcobacteraceae</taxon>
        <taxon>Aliarcobacter</taxon>
    </lineage>
</organism>
<dbReference type="EC" id="3.5.2.6" evidence="2"/>
<keyword evidence="5" id="KW-0802">TPR repeat</keyword>
<dbReference type="GO" id="GO:0046677">
    <property type="term" value="P:response to antibiotic"/>
    <property type="evidence" value="ECO:0007669"/>
    <property type="project" value="UniProtKB-KW"/>
</dbReference>
<keyword evidence="4" id="KW-0046">Antibiotic resistance</keyword>
<gene>
    <name evidence="7" type="ORF">ACBT_0150</name>
</gene>
<evidence type="ECO:0000313" key="8">
    <source>
        <dbReference type="Proteomes" id="UP000509513"/>
    </source>
</evidence>
<feature type="repeat" description="TPR" evidence="5">
    <location>
        <begin position="82"/>
        <end position="115"/>
    </location>
</feature>
<evidence type="ECO:0000256" key="2">
    <source>
        <dbReference type="ARBA" id="ARBA00012865"/>
    </source>
</evidence>
<dbReference type="PROSITE" id="PS50005">
    <property type="entry name" value="TPR"/>
    <property type="match status" value="2"/>
</dbReference>